<keyword evidence="2" id="KW-1185">Reference proteome</keyword>
<protein>
    <submittedName>
        <fullName evidence="1">Uncharacterized protein</fullName>
    </submittedName>
</protein>
<dbReference type="EMBL" id="JARK01001495">
    <property type="protein sequence ID" value="EYB95507.1"/>
    <property type="molecule type" value="Genomic_DNA"/>
</dbReference>
<evidence type="ECO:0000313" key="2">
    <source>
        <dbReference type="Proteomes" id="UP000024635"/>
    </source>
</evidence>
<organism evidence="1 2">
    <name type="scientific">Ancylostoma ceylanicum</name>
    <dbReference type="NCBI Taxonomy" id="53326"/>
    <lineage>
        <taxon>Eukaryota</taxon>
        <taxon>Metazoa</taxon>
        <taxon>Ecdysozoa</taxon>
        <taxon>Nematoda</taxon>
        <taxon>Chromadorea</taxon>
        <taxon>Rhabditida</taxon>
        <taxon>Rhabditina</taxon>
        <taxon>Rhabditomorpha</taxon>
        <taxon>Strongyloidea</taxon>
        <taxon>Ancylostomatidae</taxon>
        <taxon>Ancylostomatinae</taxon>
        <taxon>Ancylostoma</taxon>
    </lineage>
</organism>
<dbReference type="Proteomes" id="UP000024635">
    <property type="component" value="Unassembled WGS sequence"/>
</dbReference>
<accession>A0A016SYK9</accession>
<reference evidence="2" key="1">
    <citation type="journal article" date="2015" name="Nat. Genet.">
        <title>The genome and transcriptome of the zoonotic hookworm Ancylostoma ceylanicum identify infection-specific gene families.</title>
        <authorList>
            <person name="Schwarz E.M."/>
            <person name="Hu Y."/>
            <person name="Antoshechkin I."/>
            <person name="Miller M.M."/>
            <person name="Sternberg P.W."/>
            <person name="Aroian R.V."/>
        </authorList>
    </citation>
    <scope>NUCLEOTIDE SEQUENCE</scope>
    <source>
        <strain evidence="2">HY135</strain>
    </source>
</reference>
<name>A0A016SYK9_9BILA</name>
<proteinExistence type="predicted"/>
<comment type="caution">
    <text evidence="1">The sequence shown here is derived from an EMBL/GenBank/DDBJ whole genome shotgun (WGS) entry which is preliminary data.</text>
</comment>
<evidence type="ECO:0000313" key="1">
    <source>
        <dbReference type="EMBL" id="EYB95507.1"/>
    </source>
</evidence>
<gene>
    <name evidence="1" type="primary">Acey_s0159.g3303</name>
    <name evidence="1" type="ORF">Y032_0159g3303</name>
</gene>
<dbReference type="AlphaFoldDB" id="A0A016SYK9"/>
<sequence>MRPWDVAILVAEQPPGTDSLDLPRILGRDVSTHGCVLHILVIHRMVPLKKKKKRIIDCSHRRSKLCL</sequence>